<name>A0A841FHN6_9ACTN</name>
<gene>
    <name evidence="5" type="ORF">HNR73_003590</name>
</gene>
<dbReference type="GO" id="GO:0006281">
    <property type="term" value="P:DNA repair"/>
    <property type="evidence" value="ECO:0007669"/>
    <property type="project" value="UniProtKB-KW"/>
</dbReference>
<dbReference type="Gene3D" id="3.90.320.10">
    <property type="match status" value="1"/>
</dbReference>
<evidence type="ECO:0000256" key="3">
    <source>
        <dbReference type="ARBA" id="ARBA00023204"/>
    </source>
</evidence>
<evidence type="ECO:0000313" key="6">
    <source>
        <dbReference type="Proteomes" id="UP000548476"/>
    </source>
</evidence>
<accession>A0A841FHN6</accession>
<keyword evidence="1" id="KW-0227">DNA damage</keyword>
<comment type="caution">
    <text evidence="5">The sequence shown here is derived from an EMBL/GenBank/DDBJ whole genome shotgun (WGS) entry which is preliminary data.</text>
</comment>
<keyword evidence="6" id="KW-1185">Reference proteome</keyword>
<dbReference type="GO" id="GO:0004527">
    <property type="term" value="F:exonuclease activity"/>
    <property type="evidence" value="ECO:0007669"/>
    <property type="project" value="UniProtKB-KW"/>
</dbReference>
<evidence type="ECO:0000259" key="4">
    <source>
        <dbReference type="Pfam" id="PF12705"/>
    </source>
</evidence>
<keyword evidence="2" id="KW-0347">Helicase</keyword>
<sequence length="292" mass="32352">MPSPLPMLPMSLSPSRAADFKSCPLLYRFRSVDRLPEDPTPEMARGTLVHAVLERIYDVAAVDRTPAAAVAMVGPEWERLRGEDERIAGIFTPDDPAVEVWLESVRNLVEGYFSVEDPTRLEPAERECLVETTLDDGLVLRGYVDRLDVSPAGDIRVVDYKTGKAPTESFEAKALFQLRFYALVLWRTRGVVPRMLRLVYLKDRLVLDHSPDEAELVRFEASVKALWSAIGQAMATGEFAPKPSRLCSWCAHQDKCPAFGGTPPPFPVEVAGVIPDQAGGADHPEQTLDYSS</sequence>
<dbReference type="GO" id="GO:0004386">
    <property type="term" value="F:helicase activity"/>
    <property type="evidence" value="ECO:0007669"/>
    <property type="project" value="UniProtKB-KW"/>
</dbReference>
<keyword evidence="2" id="KW-0547">Nucleotide-binding</keyword>
<dbReference type="InterPro" id="IPR038726">
    <property type="entry name" value="PDDEXK_AddAB-type"/>
</dbReference>
<proteinExistence type="predicted"/>
<protein>
    <submittedName>
        <fullName evidence="5">Putative RecB family exonuclease</fullName>
    </submittedName>
</protein>
<feature type="domain" description="PD-(D/E)XK endonuclease-like" evidence="4">
    <location>
        <begin position="11"/>
        <end position="257"/>
    </location>
</feature>
<keyword evidence="5" id="KW-0269">Exonuclease</keyword>
<keyword evidence="5" id="KW-0540">Nuclease</keyword>
<evidence type="ECO:0000256" key="2">
    <source>
        <dbReference type="ARBA" id="ARBA00022806"/>
    </source>
</evidence>
<dbReference type="SUPFAM" id="SSF52980">
    <property type="entry name" value="Restriction endonuclease-like"/>
    <property type="match status" value="1"/>
</dbReference>
<dbReference type="RefSeq" id="WP_239122290.1">
    <property type="nucleotide sequence ID" value="NZ_BONT01000075.1"/>
</dbReference>
<keyword evidence="5" id="KW-0378">Hydrolase</keyword>
<keyword evidence="2" id="KW-0067">ATP-binding</keyword>
<evidence type="ECO:0000313" key="5">
    <source>
        <dbReference type="EMBL" id="MBB6035726.1"/>
    </source>
</evidence>
<dbReference type="AlphaFoldDB" id="A0A841FHN6"/>
<dbReference type="InterPro" id="IPR011604">
    <property type="entry name" value="PDDEXK-like_dom_sf"/>
</dbReference>
<dbReference type="Proteomes" id="UP000548476">
    <property type="component" value="Unassembled WGS sequence"/>
</dbReference>
<organism evidence="5 6">
    <name type="scientific">Phytomonospora endophytica</name>
    <dbReference type="NCBI Taxonomy" id="714109"/>
    <lineage>
        <taxon>Bacteria</taxon>
        <taxon>Bacillati</taxon>
        <taxon>Actinomycetota</taxon>
        <taxon>Actinomycetes</taxon>
        <taxon>Micromonosporales</taxon>
        <taxon>Micromonosporaceae</taxon>
        <taxon>Phytomonospora</taxon>
    </lineage>
</organism>
<dbReference type="Pfam" id="PF12705">
    <property type="entry name" value="PDDEXK_1"/>
    <property type="match status" value="1"/>
</dbReference>
<keyword evidence="3" id="KW-0234">DNA repair</keyword>
<reference evidence="5 6" key="1">
    <citation type="submission" date="2020-08" db="EMBL/GenBank/DDBJ databases">
        <title>Genomic Encyclopedia of Type Strains, Phase IV (KMG-IV): sequencing the most valuable type-strain genomes for metagenomic binning, comparative biology and taxonomic classification.</title>
        <authorList>
            <person name="Goeker M."/>
        </authorList>
    </citation>
    <scope>NUCLEOTIDE SEQUENCE [LARGE SCALE GENOMIC DNA]</scope>
    <source>
        <strain evidence="5 6">YIM 65646</strain>
    </source>
</reference>
<evidence type="ECO:0000256" key="1">
    <source>
        <dbReference type="ARBA" id="ARBA00022763"/>
    </source>
</evidence>
<dbReference type="EMBL" id="JACHGT010000007">
    <property type="protein sequence ID" value="MBB6035726.1"/>
    <property type="molecule type" value="Genomic_DNA"/>
</dbReference>
<dbReference type="InterPro" id="IPR011335">
    <property type="entry name" value="Restrct_endonuc-II-like"/>
</dbReference>